<reference evidence="3" key="1">
    <citation type="submission" date="2014-09" db="EMBL/GenBank/DDBJ databases">
        <authorList>
            <person name="Magalhaes I.L.F."/>
            <person name="Oliveira U."/>
            <person name="Santos F.R."/>
            <person name="Vidigal T.H.D.A."/>
            <person name="Brescovit A.D."/>
            <person name="Santos A.J."/>
        </authorList>
    </citation>
    <scope>NUCLEOTIDE SEQUENCE</scope>
    <source>
        <tissue evidence="3">Shoot tissue taken approximately 20 cm above the soil surface</tissue>
    </source>
</reference>
<feature type="transmembrane region" description="Helical" evidence="2">
    <location>
        <begin position="230"/>
        <end position="249"/>
    </location>
</feature>
<reference evidence="3" key="2">
    <citation type="journal article" date="2015" name="Data Brief">
        <title>Shoot transcriptome of the giant reed, Arundo donax.</title>
        <authorList>
            <person name="Barrero R.A."/>
            <person name="Guerrero F.D."/>
            <person name="Moolhuijzen P."/>
            <person name="Goolsby J.A."/>
            <person name="Tidwell J."/>
            <person name="Bellgard S.E."/>
            <person name="Bellgard M.I."/>
        </authorList>
    </citation>
    <scope>NUCLEOTIDE SEQUENCE</scope>
    <source>
        <tissue evidence="3">Shoot tissue taken approximately 20 cm above the soil surface</tissue>
    </source>
</reference>
<evidence type="ECO:0000313" key="3">
    <source>
        <dbReference type="EMBL" id="JAD35270.1"/>
    </source>
</evidence>
<evidence type="ECO:0000256" key="2">
    <source>
        <dbReference type="SAM" id="Phobius"/>
    </source>
</evidence>
<feature type="transmembrane region" description="Helical" evidence="2">
    <location>
        <begin position="130"/>
        <end position="151"/>
    </location>
</feature>
<dbReference type="AlphaFoldDB" id="A0A0A8ZEV3"/>
<keyword evidence="2" id="KW-1133">Transmembrane helix</keyword>
<feature type="transmembrane region" description="Helical" evidence="2">
    <location>
        <begin position="269"/>
        <end position="293"/>
    </location>
</feature>
<feature type="transmembrane region" description="Helical" evidence="2">
    <location>
        <begin position="75"/>
        <end position="91"/>
    </location>
</feature>
<organism evidence="3">
    <name type="scientific">Arundo donax</name>
    <name type="common">Giant reed</name>
    <name type="synonym">Donax arundinaceus</name>
    <dbReference type="NCBI Taxonomy" id="35708"/>
    <lineage>
        <taxon>Eukaryota</taxon>
        <taxon>Viridiplantae</taxon>
        <taxon>Streptophyta</taxon>
        <taxon>Embryophyta</taxon>
        <taxon>Tracheophyta</taxon>
        <taxon>Spermatophyta</taxon>
        <taxon>Magnoliopsida</taxon>
        <taxon>Liliopsida</taxon>
        <taxon>Poales</taxon>
        <taxon>Poaceae</taxon>
        <taxon>PACMAD clade</taxon>
        <taxon>Arundinoideae</taxon>
        <taxon>Arundineae</taxon>
        <taxon>Arundo</taxon>
    </lineage>
</organism>
<feature type="transmembrane region" description="Helical" evidence="2">
    <location>
        <begin position="195"/>
        <end position="218"/>
    </location>
</feature>
<feature type="region of interest" description="Disordered" evidence="1">
    <location>
        <begin position="158"/>
        <end position="185"/>
    </location>
</feature>
<proteinExistence type="predicted"/>
<keyword evidence="2" id="KW-0472">Membrane</keyword>
<evidence type="ECO:0000256" key="1">
    <source>
        <dbReference type="SAM" id="MobiDB-lite"/>
    </source>
</evidence>
<dbReference type="EMBL" id="GBRH01262625">
    <property type="protein sequence ID" value="JAD35270.1"/>
    <property type="molecule type" value="Transcribed_RNA"/>
</dbReference>
<protein>
    <submittedName>
        <fullName evidence="3">Uncharacterized protein</fullName>
    </submittedName>
</protein>
<sequence>MGALLLAEALVAGATDLHLHHAAVTCVVLAVTALFWWGIHFVSFPFGRRPAEREMLRTPGPAGAAPTGSASRSPFLPLIVLCIATGAALHAEPLVAAAAEHHLHPAVVLCVALSVAALVNWAILSLNFAVVAVGSSNLAHSALIVLLAQMLPKSPNYPMASDGNRKESRPTNNTQPTIAAPLSPPPTAAVRSSRFAGAAFLVLAALMSASWFIEPFAAAAASELELSRPAVVATVVLFATCFYASVHLFRSFFLTRPPPAAAAAPQWDGVAAISAVAIGVLTCLVAGGGSAYGHATAQF</sequence>
<keyword evidence="2" id="KW-0812">Transmembrane</keyword>
<name>A0A0A8ZEV3_ARUDO</name>
<accession>A0A0A8ZEV3</accession>
<feature type="transmembrane region" description="Helical" evidence="2">
    <location>
        <begin position="22"/>
        <end position="47"/>
    </location>
</feature>
<feature type="transmembrane region" description="Helical" evidence="2">
    <location>
        <begin position="103"/>
        <end position="123"/>
    </location>
</feature>